<proteinExistence type="predicted"/>
<reference evidence="4 5" key="1">
    <citation type="submission" date="2011-04" db="EMBL/GenBank/DDBJ databases">
        <title>Complete sequence of Cellulomonas fimi ATCC 484.</title>
        <authorList>
            <consortium name="US DOE Joint Genome Institute"/>
            <person name="Lucas S."/>
            <person name="Han J."/>
            <person name="Lapidus A."/>
            <person name="Cheng J.-F."/>
            <person name="Goodwin L."/>
            <person name="Pitluck S."/>
            <person name="Peters L."/>
            <person name="Chertkov O."/>
            <person name="Detter J.C."/>
            <person name="Han C."/>
            <person name="Tapia R."/>
            <person name="Land M."/>
            <person name="Hauser L."/>
            <person name="Kyrpides N."/>
            <person name="Ivanova N."/>
            <person name="Ovchinnikova G."/>
            <person name="Pagani I."/>
            <person name="Mead D."/>
            <person name="Brumm P."/>
            <person name="Woyke T."/>
        </authorList>
    </citation>
    <scope>NUCLEOTIDE SEQUENCE [LARGE SCALE GENOMIC DNA]</scope>
    <source>
        <strain evidence="5">ATCC 484 / DSM 20113 / JCM 1341 / NBRC 15513 / NCIMB 8980 / NCTC 7547</strain>
    </source>
</reference>
<evidence type="ECO:0000259" key="3">
    <source>
        <dbReference type="Pfam" id="PF01926"/>
    </source>
</evidence>
<evidence type="ECO:0000256" key="1">
    <source>
        <dbReference type="SAM" id="MobiDB-lite"/>
    </source>
</evidence>
<dbReference type="Proteomes" id="UP000008460">
    <property type="component" value="Chromosome"/>
</dbReference>
<evidence type="ECO:0000256" key="2">
    <source>
        <dbReference type="SAM" id="Phobius"/>
    </source>
</evidence>
<dbReference type="Pfam" id="PF01926">
    <property type="entry name" value="MMR_HSR1"/>
    <property type="match status" value="1"/>
</dbReference>
<protein>
    <submittedName>
        <fullName evidence="4">GTP-binding protein HSR1-related protein</fullName>
    </submittedName>
</protein>
<dbReference type="AlphaFoldDB" id="F4H5S1"/>
<sequence>MSAAARGGPADRVAALADAVRLAAGRVDAGVEAQAADVVARAGERLALSGEYTVVALAGATGSGKSSLMNALVGAEVARPGVMRPTTGRPLAVVLPPPAPASQAVDTPAPRRGVEAPAGRDTSGPGDLLDWLDVSDRHVVAGVAAAPARRRRRAAAPVADVGGPPDLPTGAVLLDLPDHDSVVAEHRAVAERLYARADLLVWVVDPQKYADAALHVRYLRPLAGHSAVLVLALNQVDRLSPREVQAVVADVRRVAAQDGLRDVPVLPVSAATGEGVGALRAHLAEAARRRQAATARVLADVRAAGAALRDACGAAPPPGAPERGVPALVDALEVAAGVPLVVDATRRSTLHQARAVTGWPVTRWVGRLRADPLRRLGLGRPAALDRMRGSSRRPDAPSVTADEQAARRSSLPRPATTAGALVSIAVRDYLDAATTGAPDAWTLAARSAVDRAALPDALDQAVVASAPAGERDPRWWRAVGVVQWALLSVAVAGGLWLGVLAALAYLRLPEPVTPTWGEVPWPTVLALGGLALGVLLALVARVLAGIGARRRAGRVRRRLRSGVRDVAERLVVRPATEELTAWSACRAAAERAAA</sequence>
<feature type="compositionally biased region" description="Basic and acidic residues" evidence="1">
    <location>
        <begin position="383"/>
        <end position="395"/>
    </location>
</feature>
<dbReference type="KEGG" id="cfi:Celf_1386"/>
<name>F4H5S1_CELFA</name>
<dbReference type="GO" id="GO:0043024">
    <property type="term" value="F:ribosomal small subunit binding"/>
    <property type="evidence" value="ECO:0007669"/>
    <property type="project" value="TreeGrafter"/>
</dbReference>
<keyword evidence="2" id="KW-0472">Membrane</keyword>
<organism evidence="4 5">
    <name type="scientific">Cellulomonas fimi (strain ATCC 484 / DSM 20113 / JCM 1341 / CCUG 24087 / LMG 16345 / NBRC 15513 / NCIMB 8980 / NCTC 7547 / NRS-133)</name>
    <dbReference type="NCBI Taxonomy" id="590998"/>
    <lineage>
        <taxon>Bacteria</taxon>
        <taxon>Bacillati</taxon>
        <taxon>Actinomycetota</taxon>
        <taxon>Actinomycetes</taxon>
        <taxon>Micrococcales</taxon>
        <taxon>Cellulomonadaceae</taxon>
        <taxon>Cellulomonas</taxon>
    </lineage>
</organism>
<dbReference type="STRING" id="590998.Celf_1386"/>
<dbReference type="InterPro" id="IPR027417">
    <property type="entry name" value="P-loop_NTPase"/>
</dbReference>
<dbReference type="GO" id="GO:0005829">
    <property type="term" value="C:cytosol"/>
    <property type="evidence" value="ECO:0007669"/>
    <property type="project" value="TreeGrafter"/>
</dbReference>
<feature type="transmembrane region" description="Helical" evidence="2">
    <location>
        <begin position="525"/>
        <end position="548"/>
    </location>
</feature>
<dbReference type="PANTHER" id="PTHR42698">
    <property type="entry name" value="GTPASE ERA"/>
    <property type="match status" value="1"/>
</dbReference>
<evidence type="ECO:0000313" key="4">
    <source>
        <dbReference type="EMBL" id="AEE45521.1"/>
    </source>
</evidence>
<gene>
    <name evidence="4" type="ordered locus">Celf_1386</name>
</gene>
<dbReference type="EMBL" id="CP002666">
    <property type="protein sequence ID" value="AEE45521.1"/>
    <property type="molecule type" value="Genomic_DNA"/>
</dbReference>
<dbReference type="GO" id="GO:0005525">
    <property type="term" value="F:GTP binding"/>
    <property type="evidence" value="ECO:0007669"/>
    <property type="project" value="InterPro"/>
</dbReference>
<accession>F4H5S1</accession>
<feature type="domain" description="G" evidence="3">
    <location>
        <begin position="55"/>
        <end position="109"/>
    </location>
</feature>
<dbReference type="GO" id="GO:0019843">
    <property type="term" value="F:rRNA binding"/>
    <property type="evidence" value="ECO:0007669"/>
    <property type="project" value="TreeGrafter"/>
</dbReference>
<dbReference type="SUPFAM" id="SSF52540">
    <property type="entry name" value="P-loop containing nucleoside triphosphate hydrolases"/>
    <property type="match status" value="1"/>
</dbReference>
<dbReference type="HOGENOM" id="CLU_016609_2_1_11"/>
<dbReference type="InterPro" id="IPR005662">
    <property type="entry name" value="GTPase_Era-like"/>
</dbReference>
<feature type="transmembrane region" description="Helical" evidence="2">
    <location>
        <begin position="481"/>
        <end position="505"/>
    </location>
</feature>
<keyword evidence="2" id="KW-0812">Transmembrane</keyword>
<feature type="region of interest" description="Disordered" evidence="1">
    <location>
        <begin position="382"/>
        <end position="414"/>
    </location>
</feature>
<dbReference type="InterPro" id="IPR006073">
    <property type="entry name" value="GTP-bd"/>
</dbReference>
<dbReference type="GO" id="GO:0000028">
    <property type="term" value="P:ribosomal small subunit assembly"/>
    <property type="evidence" value="ECO:0007669"/>
    <property type="project" value="TreeGrafter"/>
</dbReference>
<keyword evidence="2" id="KW-1133">Transmembrane helix</keyword>
<dbReference type="RefSeq" id="WP_013770547.1">
    <property type="nucleotide sequence ID" value="NC_015514.1"/>
</dbReference>
<evidence type="ECO:0000313" key="5">
    <source>
        <dbReference type="Proteomes" id="UP000008460"/>
    </source>
</evidence>
<dbReference type="eggNOG" id="COG0699">
    <property type="taxonomic scope" value="Bacteria"/>
</dbReference>
<keyword evidence="5" id="KW-1185">Reference proteome</keyword>
<feature type="region of interest" description="Disordered" evidence="1">
    <location>
        <begin position="95"/>
        <end position="127"/>
    </location>
</feature>
<dbReference type="Gene3D" id="3.40.50.300">
    <property type="entry name" value="P-loop containing nucleotide triphosphate hydrolases"/>
    <property type="match status" value="1"/>
</dbReference>
<dbReference type="PANTHER" id="PTHR42698:SF1">
    <property type="entry name" value="GTPASE ERA, MITOCHONDRIAL"/>
    <property type="match status" value="1"/>
</dbReference>